<dbReference type="Proteomes" id="UP000002376">
    <property type="component" value="Chromosome"/>
</dbReference>
<evidence type="ECO:0000313" key="2">
    <source>
        <dbReference type="EMBL" id="ADG91023.1"/>
    </source>
</evidence>
<proteinExistence type="predicted"/>
<reference evidence="3" key="2">
    <citation type="journal article" date="2010" name="Stand. Genomic Sci.">
        <title>Complete genome sequence of Thermosphaera aggregans type strain (M11TLT).</title>
        <authorList>
            <person name="Spring S."/>
            <person name="Rachel R."/>
            <person name="Lapidus A."/>
            <person name="Davenport K."/>
            <person name="Tice H."/>
            <person name="Copeland A."/>
            <person name="Cheng J.-F."/>
            <person name="Lucas S."/>
            <person name="Chen F."/>
            <person name="Nolan M."/>
            <person name="Bruce D."/>
            <person name="Goodwin L."/>
            <person name="Pitluck S."/>
            <person name="Ivanova N."/>
            <person name="Mavromatis K."/>
            <person name="Ovchinnikova G."/>
            <person name="Pati A."/>
            <person name="Chen A."/>
            <person name="Palaniappan K."/>
            <person name="Land M."/>
            <person name="Hauser L."/>
            <person name="Chang Y.-J."/>
            <person name="Jeffries C.C."/>
            <person name="Brettin T."/>
            <person name="Detter J.C."/>
            <person name="Tapia R."/>
            <person name="Han C."/>
            <person name="Heimerl T."/>
            <person name="Weikl F."/>
            <person name="Brambilla E."/>
            <person name="Goker M."/>
            <person name="Bristow J."/>
            <person name="Eisen J.A."/>
            <person name="Markowitz V."/>
            <person name="Hugenholtz P."/>
            <person name="Kyrpides N.C."/>
            <person name="Klenk H.-P."/>
        </authorList>
    </citation>
    <scope>NUCLEOTIDE SEQUENCE [LARGE SCALE GENOMIC DNA]</scope>
    <source>
        <strain evidence="3">DSM 11486 / M11TL</strain>
    </source>
</reference>
<protein>
    <submittedName>
        <fullName evidence="2">HTH DNA binding domain protein</fullName>
    </submittedName>
</protein>
<feature type="transmembrane region" description="Helical" evidence="1">
    <location>
        <begin position="34"/>
        <end position="56"/>
    </location>
</feature>
<accession>D5U1M3</accession>
<dbReference type="HOGENOM" id="CLU_182708_0_0_2"/>
<gene>
    <name evidence="2" type="ordered locus">Tagg_0750</name>
</gene>
<dbReference type="AlphaFoldDB" id="D5U1M3"/>
<dbReference type="RefSeq" id="WP_013129616.1">
    <property type="nucleotide sequence ID" value="NC_014160.1"/>
</dbReference>
<dbReference type="GeneID" id="9165765"/>
<organism evidence="2 3">
    <name type="scientific">Thermosphaera aggregans (strain DSM 11486 / M11TL)</name>
    <dbReference type="NCBI Taxonomy" id="633148"/>
    <lineage>
        <taxon>Archaea</taxon>
        <taxon>Thermoproteota</taxon>
        <taxon>Thermoprotei</taxon>
        <taxon>Desulfurococcales</taxon>
        <taxon>Desulfurococcaceae</taxon>
        <taxon>Thermosphaera</taxon>
    </lineage>
</organism>
<feature type="transmembrane region" description="Helical" evidence="1">
    <location>
        <begin position="6"/>
        <end position="27"/>
    </location>
</feature>
<dbReference type="eggNOG" id="arCOG04189">
    <property type="taxonomic scope" value="Archaea"/>
</dbReference>
<dbReference type="OrthoDB" id="6815at2157"/>
<keyword evidence="3" id="KW-1185">Reference proteome</keyword>
<dbReference type="STRING" id="633148.Tagg_0750"/>
<reference key="3">
    <citation type="submission" date="2010-02" db="EMBL/GenBank/DDBJ databases">
        <title>Complete genome sequence of Thermosphaera aggregans type strain (M11TL).</title>
        <authorList>
            <consortium name="US DOE Joint Genome Institute (JGI-PGF)"/>
            <person name="Spring S."/>
            <person name="Lapidus A."/>
            <person name="Munk C."/>
            <person name="Schroeder M."/>
            <person name="Glavina Del Rio T."/>
            <person name="Tice H."/>
            <person name="Copeland A."/>
            <person name="Cheng J.-F."/>
            <person name="Lucas S."/>
            <person name="Chen F."/>
            <person name="Nolan M."/>
            <person name="Bruce D."/>
            <person name="Goodwin L."/>
            <person name="Pitluck S."/>
            <person name="Ivanova N."/>
            <person name="Mavromatis K."/>
            <person name="Ovchinnikova G."/>
            <person name="Pati A."/>
            <person name="Chen A."/>
            <person name="Palaniappan K."/>
            <person name="Land M."/>
            <person name="Hauser L."/>
            <person name="Chang Y.-J."/>
            <person name="Jeffries C.C."/>
            <person name="Brettin T."/>
            <person name="Detter J.C."/>
            <person name="Tapia R."/>
            <person name="Han C."/>
            <person name="Chain P."/>
            <person name="Heimerl T."/>
            <person name="Weik F."/>
            <person name="Goker M."/>
            <person name="Rachel R."/>
            <person name="Bristow J."/>
            <person name="Eisen J.A."/>
            <person name="Markowitz V."/>
            <person name="Hugenholtz P."/>
            <person name="Kyrpides N.C."/>
            <person name="Klenk H.-P."/>
        </authorList>
    </citation>
    <scope>NUCLEOTIDE SEQUENCE</scope>
    <source>
        <strain>DSM 11486</strain>
    </source>
</reference>
<evidence type="ECO:0000256" key="1">
    <source>
        <dbReference type="SAM" id="Phobius"/>
    </source>
</evidence>
<reference evidence="2 3" key="1">
    <citation type="journal article" date="2010" name="Stand. Genomic Sci.">
        <title>Complete genome sequence of Thermosphaera aggregans type strain (M11TL).</title>
        <authorList>
            <person name="Spring S."/>
            <person name="Rachel R."/>
            <person name="Lapidus A."/>
            <person name="Davenport K."/>
            <person name="Tice H."/>
            <person name="Copeland A."/>
            <person name="Cheng J.F."/>
            <person name="Lucas S."/>
            <person name="Chen F."/>
            <person name="Nolan M."/>
            <person name="Bruce D."/>
            <person name="Goodwin L."/>
            <person name="Pitluck S."/>
            <person name="Ivanova N."/>
            <person name="Mavromatis K."/>
            <person name="Ovchinnikova G."/>
            <person name="Pati A."/>
            <person name="Chen A."/>
            <person name="Palaniappan K."/>
            <person name="Land M."/>
            <person name="Hauser L."/>
            <person name="Chang Y.J."/>
            <person name="Jeffries C.C."/>
            <person name="Brettin T."/>
            <person name="Detter J.C."/>
            <person name="Tapia R."/>
            <person name="Han C."/>
            <person name="Heimerl T."/>
            <person name="Weikl F."/>
            <person name="Brambilla E."/>
            <person name="Goker M."/>
            <person name="Bristow J."/>
            <person name="Eisen J.A."/>
            <person name="Markowitz V."/>
            <person name="Hugenholtz P."/>
            <person name="Kyrpides N.C."/>
            <person name="Klenk H.P."/>
        </authorList>
    </citation>
    <scope>NUCLEOTIDE SEQUENCE [LARGE SCALE GENOMIC DNA]</scope>
    <source>
        <strain evidence="3">DSM 11486 / M11TL</strain>
    </source>
</reference>
<keyword evidence="1" id="KW-1133">Transmembrane helix</keyword>
<keyword evidence="1" id="KW-0472">Membrane</keyword>
<dbReference type="EMBL" id="CP001939">
    <property type="protein sequence ID" value="ADG91023.1"/>
    <property type="molecule type" value="Genomic_DNA"/>
</dbReference>
<evidence type="ECO:0000313" key="3">
    <source>
        <dbReference type="Proteomes" id="UP000002376"/>
    </source>
</evidence>
<name>D5U1M3_THEAM</name>
<keyword evidence="1" id="KW-0812">Transmembrane</keyword>
<sequence length="97" mass="10785">MGRDQLIGWLLVISSLIVVVAYAYILFLTEYSFVLIQLTLMIAVIGVFGILGWIGYTLATTPPPKPIEEIEKEIEEELKKLEQEAKEDKTGEAKTGG</sequence>
<dbReference type="KEGG" id="tag:Tagg_0750"/>